<comment type="caution">
    <text evidence="16">The sequence shown here is derived from an EMBL/GenBank/DDBJ whole genome shotgun (WGS) entry which is preliminary data.</text>
</comment>
<dbReference type="Proteomes" id="UP000029833">
    <property type="component" value="Unassembled WGS sequence"/>
</dbReference>
<sequence length="163" mass="17428">MNPSVPGAPVGVGDPAPDFTLDDTHGTPVRLGALRGAPVLVVFVPFAFSGRCTQELCELRDNLGELEDSGARLLVVSCDATFSLRAWAEQEGYTFALLSDFWPHGEVARAYGVFDEVHGLALRCSFLVDAEGVVRWCVRNPRGVVRDLADYRAAVAALPGAPA</sequence>
<evidence type="ECO:0000256" key="14">
    <source>
        <dbReference type="PIRSR" id="PIRSR000239-1"/>
    </source>
</evidence>
<keyword evidence="4" id="KW-0676">Redox-active center</keyword>
<evidence type="ECO:0000256" key="13">
    <source>
        <dbReference type="ARBA" id="ARBA00083736"/>
    </source>
</evidence>
<dbReference type="STRING" id="1408250.Q760_01320"/>
<gene>
    <name evidence="16" type="ORF">Q760_01320</name>
</gene>
<evidence type="ECO:0000313" key="16">
    <source>
        <dbReference type="EMBL" id="KGM03546.1"/>
    </source>
</evidence>
<dbReference type="PANTHER" id="PTHR43110">
    <property type="entry name" value="THIOL PEROXIDASE"/>
    <property type="match status" value="1"/>
</dbReference>
<dbReference type="Gene3D" id="3.40.30.10">
    <property type="entry name" value="Glutaredoxin"/>
    <property type="match status" value="1"/>
</dbReference>
<evidence type="ECO:0000256" key="10">
    <source>
        <dbReference type="ARBA" id="ARBA00067009"/>
    </source>
</evidence>
<evidence type="ECO:0000256" key="7">
    <source>
        <dbReference type="ARBA" id="ARBA00056930"/>
    </source>
</evidence>
<dbReference type="EC" id="1.11.1.29" evidence="10"/>
<dbReference type="SUPFAM" id="SSF52833">
    <property type="entry name" value="Thioredoxin-like"/>
    <property type="match status" value="1"/>
</dbReference>
<keyword evidence="2" id="KW-0049">Antioxidant</keyword>
<comment type="similarity">
    <text evidence="8">Belongs to the peroxiredoxin family. AhpE subfamily.</text>
</comment>
<evidence type="ECO:0000256" key="12">
    <source>
        <dbReference type="ARBA" id="ARBA00082991"/>
    </source>
</evidence>
<proteinExistence type="inferred from homology"/>
<dbReference type="CDD" id="cd03018">
    <property type="entry name" value="PRX_AhpE_like"/>
    <property type="match status" value="1"/>
</dbReference>
<evidence type="ECO:0000256" key="5">
    <source>
        <dbReference type="ARBA" id="ARBA00032824"/>
    </source>
</evidence>
<dbReference type="PIRSF" id="PIRSF000239">
    <property type="entry name" value="AHPC"/>
    <property type="match status" value="1"/>
</dbReference>
<evidence type="ECO:0000259" key="15">
    <source>
        <dbReference type="PROSITE" id="PS51352"/>
    </source>
</evidence>
<feature type="domain" description="Thioredoxin" evidence="15">
    <location>
        <begin position="10"/>
        <end position="160"/>
    </location>
</feature>
<evidence type="ECO:0000256" key="2">
    <source>
        <dbReference type="ARBA" id="ARBA00022862"/>
    </source>
</evidence>
<dbReference type="InterPro" id="IPR024706">
    <property type="entry name" value="Peroxiredoxin_AhpC-typ"/>
</dbReference>
<dbReference type="InterPro" id="IPR000866">
    <property type="entry name" value="AhpC/TSA"/>
</dbReference>
<dbReference type="OrthoDB" id="9812811at2"/>
<dbReference type="Pfam" id="PF00578">
    <property type="entry name" value="AhpC-TSA"/>
    <property type="match status" value="1"/>
</dbReference>
<dbReference type="PANTHER" id="PTHR43110:SF1">
    <property type="entry name" value="THIOL PEROXIDASE"/>
    <property type="match status" value="1"/>
</dbReference>
<comment type="catalytic activity">
    <reaction evidence="6">
        <text>[mycoredoxin]-L-dithiol + a hydroperoxide = [mycoredoxin]-L-disulfide + an alcohol + H2O</text>
        <dbReference type="Rhea" id="RHEA:62640"/>
        <dbReference type="Rhea" id="RHEA-COMP:16137"/>
        <dbReference type="Rhea" id="RHEA-COMP:16138"/>
        <dbReference type="ChEBI" id="CHEBI:15377"/>
        <dbReference type="ChEBI" id="CHEBI:29950"/>
        <dbReference type="ChEBI" id="CHEBI:30879"/>
        <dbReference type="ChEBI" id="CHEBI:35924"/>
        <dbReference type="ChEBI" id="CHEBI:50058"/>
        <dbReference type="EC" id="1.11.1.29"/>
    </reaction>
</comment>
<keyword evidence="1" id="KW-0575">Peroxidase</keyword>
<dbReference type="PROSITE" id="PS51352">
    <property type="entry name" value="THIOREDOXIN_2"/>
    <property type="match status" value="1"/>
</dbReference>
<feature type="active site" description="Cysteine sulfenic acid (-SOH) intermediate; for peroxidase activity" evidence="14">
    <location>
        <position position="52"/>
    </location>
</feature>
<protein>
    <recommendedName>
        <fullName evidence="11">Alkyl hydroperoxide reductase E</fullName>
        <ecNumber evidence="10">1.11.1.29</ecNumber>
    </recommendedName>
    <alternativeName>
        <fullName evidence="12">Mycoredoxin-dependent peroxiredoxin</fullName>
    </alternativeName>
    <alternativeName>
        <fullName evidence="13">Peroxiredoxin AhpE</fullName>
    </alternativeName>
    <alternativeName>
        <fullName evidence="5">Thioredoxin peroxidase</fullName>
    </alternativeName>
</protein>
<keyword evidence="3" id="KW-0560">Oxidoreductase</keyword>
<reference evidence="16 17" key="1">
    <citation type="submission" date="2013-10" db="EMBL/GenBank/DDBJ databases">
        <authorList>
            <person name="Wang G."/>
            <person name="Zhuang W."/>
        </authorList>
    </citation>
    <scope>NUCLEOTIDE SEQUENCE [LARGE SCALE GENOMIC DNA]</scope>
    <source>
        <strain evidence="16 17">DSM 20118</strain>
    </source>
</reference>
<organism evidence="16 17">
    <name type="scientific">Cellulomonas cellasea DSM 20118</name>
    <dbReference type="NCBI Taxonomy" id="1408250"/>
    <lineage>
        <taxon>Bacteria</taxon>
        <taxon>Bacillati</taxon>
        <taxon>Actinomycetota</taxon>
        <taxon>Actinomycetes</taxon>
        <taxon>Micrococcales</taxon>
        <taxon>Cellulomonadaceae</taxon>
        <taxon>Cellulomonas</taxon>
    </lineage>
</organism>
<evidence type="ECO:0000256" key="1">
    <source>
        <dbReference type="ARBA" id="ARBA00022559"/>
    </source>
</evidence>
<evidence type="ECO:0000256" key="9">
    <source>
        <dbReference type="ARBA" id="ARBA00065226"/>
    </source>
</evidence>
<dbReference type="InterPro" id="IPR013766">
    <property type="entry name" value="Thioredoxin_domain"/>
</dbReference>
<accession>A0A0A0BE01</accession>
<evidence type="ECO:0000256" key="8">
    <source>
        <dbReference type="ARBA" id="ARBA00060973"/>
    </source>
</evidence>
<dbReference type="RefSeq" id="WP_034625109.1">
    <property type="nucleotide sequence ID" value="NZ_AXNT01000011.1"/>
</dbReference>
<comment type="function">
    <text evidence="7">Thiol-specific peroxidase that catalyzes the reduction of hydrogen peroxide and organic hydroperoxides to water and alcohols, respectively. Plays a role in cell protection against oxidative stress by detoxifying peroxides. May represent an important antioxidant defense against cytotoxic peroxides, especially peroxynitrite, which can be formed by activated macrophages during infection.</text>
</comment>
<dbReference type="InterPro" id="IPR050455">
    <property type="entry name" value="Tpx_Peroxidase_subfamily"/>
</dbReference>
<comment type="subunit">
    <text evidence="9">Homodimer. Forms both dimers and octamers; a tightly-associated dimer and a ring-like octamer.</text>
</comment>
<evidence type="ECO:0000256" key="4">
    <source>
        <dbReference type="ARBA" id="ARBA00023284"/>
    </source>
</evidence>
<dbReference type="AlphaFoldDB" id="A0A0A0BE01"/>
<dbReference type="FunFam" id="3.40.30.10:FF:000118">
    <property type="entry name" value="Peroxiredoxin AhpE"/>
    <property type="match status" value="1"/>
</dbReference>
<dbReference type="GO" id="GO:0004601">
    <property type="term" value="F:peroxidase activity"/>
    <property type="evidence" value="ECO:0007669"/>
    <property type="project" value="UniProtKB-KW"/>
</dbReference>
<evidence type="ECO:0000256" key="11">
    <source>
        <dbReference type="ARBA" id="ARBA00068979"/>
    </source>
</evidence>
<evidence type="ECO:0000313" key="17">
    <source>
        <dbReference type="Proteomes" id="UP000029833"/>
    </source>
</evidence>
<dbReference type="EMBL" id="AXNT01000011">
    <property type="protein sequence ID" value="KGM03546.1"/>
    <property type="molecule type" value="Genomic_DNA"/>
</dbReference>
<evidence type="ECO:0000256" key="6">
    <source>
        <dbReference type="ARBA" id="ARBA00052774"/>
    </source>
</evidence>
<evidence type="ECO:0000256" key="3">
    <source>
        <dbReference type="ARBA" id="ARBA00023002"/>
    </source>
</evidence>
<name>A0A0A0BE01_9CELL</name>
<keyword evidence="17" id="KW-1185">Reference proteome</keyword>
<dbReference type="InterPro" id="IPR036249">
    <property type="entry name" value="Thioredoxin-like_sf"/>
</dbReference>